<feature type="signal peptide" evidence="1">
    <location>
        <begin position="1"/>
        <end position="33"/>
    </location>
</feature>
<proteinExistence type="predicted"/>
<reference evidence="2" key="1">
    <citation type="submission" date="2022-09" db="EMBL/GenBank/DDBJ databases">
        <title>Intensive care unit water sources are persistently colonized with multi-drug resistant bacteria and are the site of extensive horizontal gene transfer of antibiotic resistance genes.</title>
        <authorList>
            <person name="Diorio-Toth L."/>
        </authorList>
    </citation>
    <scope>NUCLEOTIDE SEQUENCE</scope>
    <source>
        <strain evidence="2">GD03843</strain>
    </source>
</reference>
<dbReference type="Pfam" id="PF11937">
    <property type="entry name" value="DUF3455"/>
    <property type="match status" value="1"/>
</dbReference>
<dbReference type="InterPro" id="IPR021851">
    <property type="entry name" value="DUF3455"/>
</dbReference>
<keyword evidence="1" id="KW-0732">Signal</keyword>
<dbReference type="RefSeq" id="WP_259249326.1">
    <property type="nucleotide sequence ID" value="NZ_CBFGSQ010000038.1"/>
</dbReference>
<accession>A0AA42LU37</accession>
<organism evidence="2 3">
    <name type="scientific">Achromobacter spanius</name>
    <dbReference type="NCBI Taxonomy" id="217203"/>
    <lineage>
        <taxon>Bacteria</taxon>
        <taxon>Pseudomonadati</taxon>
        <taxon>Pseudomonadota</taxon>
        <taxon>Betaproteobacteria</taxon>
        <taxon>Burkholderiales</taxon>
        <taxon>Alcaligenaceae</taxon>
        <taxon>Achromobacter</taxon>
    </lineage>
</organism>
<dbReference type="Proteomes" id="UP001161094">
    <property type="component" value="Unassembled WGS sequence"/>
</dbReference>
<evidence type="ECO:0000313" key="2">
    <source>
        <dbReference type="EMBL" id="MDH0739608.1"/>
    </source>
</evidence>
<evidence type="ECO:0000256" key="1">
    <source>
        <dbReference type="SAM" id="SignalP"/>
    </source>
</evidence>
<sequence length="187" mass="19765">MKTQRSHRIPVVTGLFAVSLLAACGSMSSKSMAYSQANLPASIQVPAGNKVAWETVGVGEITYECRAKADMKDQAEWVFAGPNAALNDRMGKQVGKYYGPPATWEAMDGSKVTGKQLAVAPAGDGNIPYQLVQANPAMGAGAMTGVTYIQRVALKGGVAPKTPCTTAMLGQKSVVKYQADYIFWKAN</sequence>
<dbReference type="AlphaFoldDB" id="A0AA42LU37"/>
<evidence type="ECO:0000313" key="3">
    <source>
        <dbReference type="Proteomes" id="UP001161094"/>
    </source>
</evidence>
<dbReference type="PANTHER" id="PTHR35567:SF1">
    <property type="entry name" value="CONSERVED FUNGAL PROTEIN (AFU_ORTHOLOGUE AFUA_1G14230)"/>
    <property type="match status" value="1"/>
</dbReference>
<protein>
    <submittedName>
        <fullName evidence="2">DUF3455 domain-containing protein</fullName>
    </submittedName>
</protein>
<gene>
    <name evidence="2" type="ORF">N5D93_27640</name>
</gene>
<feature type="chain" id="PRO_5041374212" evidence="1">
    <location>
        <begin position="34"/>
        <end position="187"/>
    </location>
</feature>
<dbReference type="EMBL" id="JAOCDZ010000027">
    <property type="protein sequence ID" value="MDH0739608.1"/>
    <property type="molecule type" value="Genomic_DNA"/>
</dbReference>
<dbReference type="PANTHER" id="PTHR35567">
    <property type="entry name" value="MALATE DEHYDROGENASE (AFU_ORTHOLOGUE AFUA_2G13800)"/>
    <property type="match status" value="1"/>
</dbReference>
<name>A0AA42LU37_9BURK</name>
<dbReference type="PROSITE" id="PS51257">
    <property type="entry name" value="PROKAR_LIPOPROTEIN"/>
    <property type="match status" value="1"/>
</dbReference>
<comment type="caution">
    <text evidence="2">The sequence shown here is derived from an EMBL/GenBank/DDBJ whole genome shotgun (WGS) entry which is preliminary data.</text>
</comment>